<dbReference type="Proteomes" id="UP000002009">
    <property type="component" value="Chromosome 11"/>
</dbReference>
<dbReference type="PANTHER" id="PTHR48125:SF10">
    <property type="entry name" value="OS12G0136300 PROTEIN"/>
    <property type="match status" value="1"/>
</dbReference>
<gene>
    <name evidence="2" type="ORF">MICPUN_103022</name>
</gene>
<feature type="region of interest" description="Disordered" evidence="1">
    <location>
        <begin position="1"/>
        <end position="73"/>
    </location>
</feature>
<dbReference type="EMBL" id="CP001330">
    <property type="protein sequence ID" value="ACO66438.1"/>
    <property type="molecule type" value="Genomic_DNA"/>
</dbReference>
<dbReference type="AlphaFoldDB" id="C1EDX1"/>
<evidence type="ECO:0000256" key="1">
    <source>
        <dbReference type="SAM" id="MobiDB-lite"/>
    </source>
</evidence>
<feature type="compositionally biased region" description="Low complexity" evidence="1">
    <location>
        <begin position="205"/>
        <end position="220"/>
    </location>
</feature>
<organism evidence="2 3">
    <name type="scientific">Micromonas commoda (strain RCC299 / NOUM17 / CCMP2709)</name>
    <name type="common">Picoplanktonic green alga</name>
    <dbReference type="NCBI Taxonomy" id="296587"/>
    <lineage>
        <taxon>Eukaryota</taxon>
        <taxon>Viridiplantae</taxon>
        <taxon>Chlorophyta</taxon>
        <taxon>Mamiellophyceae</taxon>
        <taxon>Mamiellales</taxon>
        <taxon>Mamiellaceae</taxon>
        <taxon>Micromonas</taxon>
    </lineage>
</organism>
<dbReference type="InParanoid" id="C1EDX1"/>
<feature type="compositionally biased region" description="Acidic residues" evidence="1">
    <location>
        <begin position="395"/>
        <end position="412"/>
    </location>
</feature>
<reference evidence="2 3" key="1">
    <citation type="journal article" date="2009" name="Science">
        <title>Green evolution and dynamic adaptations revealed by genomes of the marine picoeukaryotes Micromonas.</title>
        <authorList>
            <person name="Worden A.Z."/>
            <person name="Lee J.H."/>
            <person name="Mock T."/>
            <person name="Rouze P."/>
            <person name="Simmons M.P."/>
            <person name="Aerts A.L."/>
            <person name="Allen A.E."/>
            <person name="Cuvelier M.L."/>
            <person name="Derelle E."/>
            <person name="Everett M.V."/>
            <person name="Foulon E."/>
            <person name="Grimwood J."/>
            <person name="Gundlach H."/>
            <person name="Henrissat B."/>
            <person name="Napoli C."/>
            <person name="McDonald S.M."/>
            <person name="Parker M.S."/>
            <person name="Rombauts S."/>
            <person name="Salamov A."/>
            <person name="Von Dassow P."/>
            <person name="Badger J.H."/>
            <person name="Coutinho P.M."/>
            <person name="Demir E."/>
            <person name="Dubchak I."/>
            <person name="Gentemann C."/>
            <person name="Eikrem W."/>
            <person name="Gready J.E."/>
            <person name="John U."/>
            <person name="Lanier W."/>
            <person name="Lindquist E.A."/>
            <person name="Lucas S."/>
            <person name="Mayer K.F."/>
            <person name="Moreau H."/>
            <person name="Not F."/>
            <person name="Otillar R."/>
            <person name="Panaud O."/>
            <person name="Pangilinan J."/>
            <person name="Paulsen I."/>
            <person name="Piegu B."/>
            <person name="Poliakov A."/>
            <person name="Robbens S."/>
            <person name="Schmutz J."/>
            <person name="Toulza E."/>
            <person name="Wyss T."/>
            <person name="Zelensky A."/>
            <person name="Zhou K."/>
            <person name="Armbrust E.V."/>
            <person name="Bhattacharya D."/>
            <person name="Goodenough U.W."/>
            <person name="Van de Peer Y."/>
            <person name="Grigoriev I.V."/>
        </authorList>
    </citation>
    <scope>NUCLEOTIDE SEQUENCE [LARGE SCALE GENOMIC DNA]</scope>
    <source>
        <strain evidence="3">RCC299 / NOUM17</strain>
    </source>
</reference>
<sequence>MAPRGGKMGIGRSPAAKARAGLPRANPNDVRVKGFENHAERMSTLFRPDSSGSDPTCRGSLDLAAAGDDDDDDDDLDFIRHAKEAARRLRELNARNAAARPPTPASRWTAARAKISATARIAGLFQGMEPGSLRPPSGGNKVHPASTPSSVRVVAPTAVAGGGASTAAADAGMVTPRARSEHGSEPGGWGSVPNTPVTVLHQDAHSVPSSSAPSLAPSVVTDPDPGDAPRAHPAHSAPAWNARPASPQPAPPTMVEVDATGRWFVSYDDYHVSMQMAALALRAKNIALDAAMKSGAAEIEQLRREAAAGARGGGGGGGGGGGARKLTGWFSPSRKRNSATKEDENAAENEDDQTGNEHGTEEGAGEGSGSSSSGPAAAAAAKTKAEASKKTIEAVAEEPSLEEEEQDDEDEAAAAASAAEAVAIDAVADAAVAAAAAESSAAESKRQLERALAAERASTEAERAAWSMERSQLLKERDELRALASNPALDVSATFSDAAAVDASMSWDGDAESLAIEALVALATALRGEDVGFDKRRQEMRATAVAKAGGVAAVLGAMASFPGSRAVQAAGADALARMAGASERAREVLVAEADEVLGGGGVAALARAVDEFGCGEEGGHRDVRVAESAGNALLAIAASGRTEHGGMENVGRSALRRAVEAHPGASWDPMRLGRLHAWIFASCTQPQVHSSDDEDAPY</sequence>
<protein>
    <submittedName>
        <fullName evidence="2">Uncharacterized protein</fullName>
    </submittedName>
</protein>
<feature type="region of interest" description="Disordered" evidence="1">
    <location>
        <begin position="308"/>
        <end position="417"/>
    </location>
</feature>
<evidence type="ECO:0000313" key="3">
    <source>
        <dbReference type="Proteomes" id="UP000002009"/>
    </source>
</evidence>
<feature type="region of interest" description="Disordered" evidence="1">
    <location>
        <begin position="203"/>
        <end position="254"/>
    </location>
</feature>
<accession>C1EDX1</accession>
<dbReference type="PANTHER" id="PTHR48125">
    <property type="entry name" value="LP07818P1"/>
    <property type="match status" value="1"/>
</dbReference>
<proteinExistence type="predicted"/>
<dbReference type="KEGG" id="mis:MICPUN_103022"/>
<dbReference type="RefSeq" id="XP_002505180.1">
    <property type="nucleotide sequence ID" value="XM_002505134.1"/>
</dbReference>
<name>C1EDX1_MICCC</name>
<feature type="compositionally biased region" description="Basic and acidic residues" evidence="1">
    <location>
        <begin position="383"/>
        <end position="392"/>
    </location>
</feature>
<dbReference type="GeneID" id="8247602"/>
<evidence type="ECO:0000313" key="2">
    <source>
        <dbReference type="EMBL" id="ACO66438.1"/>
    </source>
</evidence>
<feature type="compositionally biased region" description="Gly residues" evidence="1">
    <location>
        <begin position="310"/>
        <end position="323"/>
    </location>
</feature>
<feature type="compositionally biased region" description="Basic and acidic residues" evidence="1">
    <location>
        <begin position="30"/>
        <end position="41"/>
    </location>
</feature>
<keyword evidence="3" id="KW-1185">Reference proteome</keyword>
<feature type="compositionally biased region" description="Acidic residues" evidence="1">
    <location>
        <begin position="345"/>
        <end position="354"/>
    </location>
</feature>
<feature type="compositionally biased region" description="Low complexity" evidence="1">
    <location>
        <begin position="369"/>
        <end position="382"/>
    </location>
</feature>